<proteinExistence type="predicted"/>
<evidence type="ECO:0000313" key="1">
    <source>
        <dbReference type="EMBL" id="SES21351.1"/>
    </source>
</evidence>
<sequence length="657" mass="74013">MPLEADTKKTETFIQAFATMEEAFPYARKMYQPDVLQAAARVMEEPDGMRFLYEYADRFDSAGIFEGGPWAEPSKLEPRLVTASLMDNSMTAIVEILSELRMVSLAKGKHQHESFTQEDAKEFLDNVLALNVDILFPEETEAARIEGRGKEKDRAERLFQFLADELTLTSITSTLIDEIDGLVAQRPIMVNRIITMIFDAEQLLKRPIGAHDKKAIKKYIQAVTGPTKLCKEIKEPCDYRKRLKEATEKELHEEAKAFAKSMRSTGLVSDKHVILVRYLNREKKELLPMCLALSKKGTAHLEEHYSIVSDLIKVAIHPPTRQALYGLTLMLERGILSANPVIPGLRRLIELDLLPEVRKVLLNSVNKSEGVTANDILVAGTISVLGQPLGIGQGMNPTCQTARGISLWSLHAPGYLLELIPRAARDGDIDIMFEGQAIHSKNLREGLVDDLHEELDPVSLVLVPHLDRIYGELVRRAEFRGEDVHKWVNPAFYGNWVNKGFSSAIDPMTGSIADYSGFVRLFYSTHHPEYNDGHELIYPNPVGIFITNSFGELLGLHAVSIQRVAKDPKGNYRIYFYNPNNDSSQVWGQGIEPAVAGNGEIFGESSLPFHEFTSRLYAFHYNPYEQGDAFAVDKNYVEKIEELARTSWGVKYTWVEL</sequence>
<keyword evidence="2" id="KW-1185">Reference proteome</keyword>
<dbReference type="AlphaFoldDB" id="A0A1H9VIM3"/>
<evidence type="ECO:0000313" key="2">
    <source>
        <dbReference type="Proteomes" id="UP000198571"/>
    </source>
</evidence>
<dbReference type="STRING" id="1601833.SAMN05518684_1115"/>
<reference evidence="2" key="1">
    <citation type="submission" date="2016-10" db="EMBL/GenBank/DDBJ databases">
        <authorList>
            <person name="Varghese N."/>
            <person name="Submissions S."/>
        </authorList>
    </citation>
    <scope>NUCLEOTIDE SEQUENCE [LARGE SCALE GENOMIC DNA]</scope>
    <source>
        <strain evidence="2">S9</strain>
    </source>
</reference>
<name>A0A1H9VIM3_9BACI</name>
<dbReference type="OrthoDB" id="3893742at2"/>
<protein>
    <submittedName>
        <fullName evidence="1">Uncharacterized protein</fullName>
    </submittedName>
</protein>
<dbReference type="Proteomes" id="UP000198571">
    <property type="component" value="Unassembled WGS sequence"/>
</dbReference>
<accession>A0A1H9VIM3</accession>
<organism evidence="1 2">
    <name type="scientific">Salipaludibacillus aurantiacus</name>
    <dbReference type="NCBI Taxonomy" id="1601833"/>
    <lineage>
        <taxon>Bacteria</taxon>
        <taxon>Bacillati</taxon>
        <taxon>Bacillota</taxon>
        <taxon>Bacilli</taxon>
        <taxon>Bacillales</taxon>
        <taxon>Bacillaceae</taxon>
    </lineage>
</organism>
<dbReference type="EMBL" id="FOGT01000011">
    <property type="protein sequence ID" value="SES21351.1"/>
    <property type="molecule type" value="Genomic_DNA"/>
</dbReference>
<gene>
    <name evidence="1" type="ORF">SAMN05518684_1115</name>
</gene>